<dbReference type="RefSeq" id="WP_069152247.1">
    <property type="nucleotide sequence ID" value="NZ_MCGH01000002.1"/>
</dbReference>
<accession>A0A1E3ABT1</accession>
<reference evidence="2 3" key="1">
    <citation type="submission" date="2016-07" db="EMBL/GenBank/DDBJ databases">
        <title>Characterization of isolates of Eisenbergiella tayi derived from blood cultures, using whole genome sequencing.</title>
        <authorList>
            <person name="Burdz T."/>
            <person name="Wiebe D."/>
            <person name="Huynh C."/>
            <person name="Bernard K."/>
        </authorList>
    </citation>
    <scope>NUCLEOTIDE SEQUENCE [LARGE SCALE GENOMIC DNA]</scope>
    <source>
        <strain evidence="2 3">NML 110608</strain>
    </source>
</reference>
<feature type="domain" description="Transglutaminase-like" evidence="1">
    <location>
        <begin position="316"/>
        <end position="377"/>
    </location>
</feature>
<sequence length="456" mass="52201">MTLNDKIKYLSTPLPEDIQSCIQSGFFDQAISLIDSRLASGCPEALQGRLELEKIRLIHLPEDFPYSYPQALALIRDTIPSFTEEEFRTLETAGRIDFIFLNGEKRYFHRFLETLTATHPDIAARSNPALAAESARTAEFRRETIRQLKEKGILQYHIHIQAGLEVKEGYFRPGREMVVHLPVPKEEYPSSNVRILRTSHIPSSLEPVHAPARTVSFREKLMENEGFWVEYEYDSTIRYQQPDPALVSSVQPDFETQEVLPHIQFTPFLRSLAADIIGEETNPLEKAGRIYDYITTTIKYSYMKEYFMLQCIPEYCAVNRKGDCGVQALLFITLCRIAGIPARWQSGLSATPDSIGPHDWAQFYIAPFGWLHADLSFGGSAFRSGDEERRRFYFCNLDPFRMVANTEFQAPLSPVKQGLRADPYDNQVGECEIDGIGLYGTQFNYYHKMIDIHPIP</sequence>
<dbReference type="PANTHER" id="PTHR38339">
    <property type="entry name" value="TRANSGLUTAMINASE DOMAIN PROTEIN"/>
    <property type="match status" value="1"/>
</dbReference>
<evidence type="ECO:0000313" key="3">
    <source>
        <dbReference type="Proteomes" id="UP000094067"/>
    </source>
</evidence>
<dbReference type="SUPFAM" id="SSF54001">
    <property type="entry name" value="Cysteine proteinases"/>
    <property type="match status" value="1"/>
</dbReference>
<protein>
    <submittedName>
        <fullName evidence="2">Transglutaminase-like superfamily protein</fullName>
    </submittedName>
</protein>
<comment type="caution">
    <text evidence="2">The sequence shown here is derived from an EMBL/GenBank/DDBJ whole genome shotgun (WGS) entry which is preliminary data.</text>
</comment>
<evidence type="ECO:0000259" key="1">
    <source>
        <dbReference type="SMART" id="SM00460"/>
    </source>
</evidence>
<gene>
    <name evidence="2" type="ORF">BEI61_02111</name>
</gene>
<dbReference type="Proteomes" id="UP000094067">
    <property type="component" value="Unassembled WGS sequence"/>
</dbReference>
<proteinExistence type="predicted"/>
<dbReference type="Pfam" id="PF01841">
    <property type="entry name" value="Transglut_core"/>
    <property type="match status" value="1"/>
</dbReference>
<dbReference type="PATRIC" id="fig|1432052.4.peg.2362"/>
<dbReference type="InterPro" id="IPR038765">
    <property type="entry name" value="Papain-like_cys_pep_sf"/>
</dbReference>
<dbReference type="SMART" id="SM00460">
    <property type="entry name" value="TGc"/>
    <property type="match status" value="1"/>
</dbReference>
<organism evidence="2 3">
    <name type="scientific">Eisenbergiella tayi</name>
    <dbReference type="NCBI Taxonomy" id="1432052"/>
    <lineage>
        <taxon>Bacteria</taxon>
        <taxon>Bacillati</taxon>
        <taxon>Bacillota</taxon>
        <taxon>Clostridia</taxon>
        <taxon>Lachnospirales</taxon>
        <taxon>Lachnospiraceae</taxon>
        <taxon>Eisenbergiella</taxon>
    </lineage>
</organism>
<dbReference type="Gene3D" id="3.10.620.30">
    <property type="match status" value="1"/>
</dbReference>
<dbReference type="InterPro" id="IPR002931">
    <property type="entry name" value="Transglutaminase-like"/>
</dbReference>
<evidence type="ECO:0000313" key="2">
    <source>
        <dbReference type="EMBL" id="ODM06222.1"/>
    </source>
</evidence>
<dbReference type="AlphaFoldDB" id="A0A1E3ABT1"/>
<dbReference type="PANTHER" id="PTHR38339:SF1">
    <property type="entry name" value="TRANSGLUTAMINASE-LIKE DOMAIN-CONTAINING PROTEIN"/>
    <property type="match status" value="1"/>
</dbReference>
<dbReference type="EMBL" id="MCGH01000002">
    <property type="protein sequence ID" value="ODM06222.1"/>
    <property type="molecule type" value="Genomic_DNA"/>
</dbReference>
<name>A0A1E3ABT1_9FIRM</name>